<dbReference type="AlphaFoldDB" id="A0AAP0PHZ8"/>
<evidence type="ECO:0000256" key="2">
    <source>
        <dbReference type="ARBA" id="ARBA00022737"/>
    </source>
</evidence>
<dbReference type="InterPro" id="IPR050745">
    <property type="entry name" value="Multifunctional_regulatory"/>
</dbReference>
<dbReference type="SMART" id="SM00248">
    <property type="entry name" value="ANK"/>
    <property type="match status" value="2"/>
</dbReference>
<evidence type="ECO:0000256" key="6">
    <source>
        <dbReference type="PROSITE-ProRule" id="PRU00023"/>
    </source>
</evidence>
<comment type="caution">
    <text evidence="10">The sequence shown here is derived from an EMBL/GenBank/DDBJ whole genome shotgun (WGS) entry which is preliminary data.</text>
</comment>
<organism evidence="10 11">
    <name type="scientific">Stephania yunnanensis</name>
    <dbReference type="NCBI Taxonomy" id="152371"/>
    <lineage>
        <taxon>Eukaryota</taxon>
        <taxon>Viridiplantae</taxon>
        <taxon>Streptophyta</taxon>
        <taxon>Embryophyta</taxon>
        <taxon>Tracheophyta</taxon>
        <taxon>Spermatophyta</taxon>
        <taxon>Magnoliopsida</taxon>
        <taxon>Ranunculales</taxon>
        <taxon>Menispermaceae</taxon>
        <taxon>Menispermoideae</taxon>
        <taxon>Cissampelideae</taxon>
        <taxon>Stephania</taxon>
    </lineage>
</organism>
<evidence type="ECO:0000313" key="10">
    <source>
        <dbReference type="EMBL" id="KAK9143484.1"/>
    </source>
</evidence>
<keyword evidence="5 6" id="KW-0040">ANK repeat</keyword>
<evidence type="ECO:0000259" key="9">
    <source>
        <dbReference type="PROSITE" id="PS50089"/>
    </source>
</evidence>
<keyword evidence="2" id="KW-0677">Repeat</keyword>
<dbReference type="InterPro" id="IPR001841">
    <property type="entry name" value="Znf_RING"/>
</dbReference>
<evidence type="ECO:0000256" key="3">
    <source>
        <dbReference type="ARBA" id="ARBA00022771"/>
    </source>
</evidence>
<feature type="region of interest" description="Disordered" evidence="8">
    <location>
        <begin position="368"/>
        <end position="395"/>
    </location>
</feature>
<accession>A0AAP0PHZ8</accession>
<dbReference type="InterPro" id="IPR036770">
    <property type="entry name" value="Ankyrin_rpt-contain_sf"/>
</dbReference>
<feature type="domain" description="RING-type" evidence="9">
    <location>
        <begin position="210"/>
        <end position="280"/>
    </location>
</feature>
<gene>
    <name evidence="10" type="ORF">Syun_012884</name>
</gene>
<evidence type="ECO:0000256" key="7">
    <source>
        <dbReference type="PROSITE-ProRule" id="PRU00175"/>
    </source>
</evidence>
<dbReference type="InterPro" id="IPR002110">
    <property type="entry name" value="Ankyrin_rpt"/>
</dbReference>
<evidence type="ECO:0000256" key="5">
    <source>
        <dbReference type="ARBA" id="ARBA00023043"/>
    </source>
</evidence>
<dbReference type="PANTHER" id="PTHR24189:SF72">
    <property type="entry name" value="ANKYRIN REPEAT-CONTAINING DOMAIN-CONTAINING PROTEIN"/>
    <property type="match status" value="1"/>
</dbReference>
<dbReference type="PROSITE" id="PS50089">
    <property type="entry name" value="ZF_RING_2"/>
    <property type="match status" value="1"/>
</dbReference>
<name>A0AAP0PHZ8_9MAGN</name>
<dbReference type="InterPro" id="IPR017907">
    <property type="entry name" value="Znf_RING_CS"/>
</dbReference>
<dbReference type="SUPFAM" id="SSF48403">
    <property type="entry name" value="Ankyrin repeat"/>
    <property type="match status" value="1"/>
</dbReference>
<keyword evidence="4" id="KW-0862">Zinc</keyword>
<dbReference type="GO" id="GO:0008270">
    <property type="term" value="F:zinc ion binding"/>
    <property type="evidence" value="ECO:0007669"/>
    <property type="project" value="UniProtKB-KW"/>
</dbReference>
<dbReference type="PROSITE" id="PS50297">
    <property type="entry name" value="ANK_REP_REGION"/>
    <property type="match status" value="2"/>
</dbReference>
<keyword evidence="11" id="KW-1185">Reference proteome</keyword>
<reference evidence="10 11" key="1">
    <citation type="submission" date="2024-01" db="EMBL/GenBank/DDBJ databases">
        <title>Genome assemblies of Stephania.</title>
        <authorList>
            <person name="Yang L."/>
        </authorList>
    </citation>
    <scope>NUCLEOTIDE SEQUENCE [LARGE SCALE GENOMIC DNA]</scope>
    <source>
        <strain evidence="10">YNDBR</strain>
        <tissue evidence="10">Leaf</tissue>
    </source>
</reference>
<evidence type="ECO:0000256" key="8">
    <source>
        <dbReference type="SAM" id="MobiDB-lite"/>
    </source>
</evidence>
<proteinExistence type="predicted"/>
<feature type="repeat" description="ANK" evidence="6">
    <location>
        <begin position="44"/>
        <end position="76"/>
    </location>
</feature>
<evidence type="ECO:0000256" key="4">
    <source>
        <dbReference type="ARBA" id="ARBA00022833"/>
    </source>
</evidence>
<dbReference type="PANTHER" id="PTHR24189">
    <property type="entry name" value="MYOTROPHIN"/>
    <property type="match status" value="1"/>
</dbReference>
<evidence type="ECO:0000313" key="11">
    <source>
        <dbReference type="Proteomes" id="UP001420932"/>
    </source>
</evidence>
<dbReference type="EMBL" id="JBBNAF010000005">
    <property type="protein sequence ID" value="KAK9143484.1"/>
    <property type="molecule type" value="Genomic_DNA"/>
</dbReference>
<dbReference type="PROSITE" id="PS50088">
    <property type="entry name" value="ANK_REPEAT"/>
    <property type="match status" value="2"/>
</dbReference>
<dbReference type="Proteomes" id="UP001420932">
    <property type="component" value="Unassembled WGS sequence"/>
</dbReference>
<feature type="repeat" description="ANK" evidence="6">
    <location>
        <begin position="87"/>
        <end position="119"/>
    </location>
</feature>
<keyword evidence="3 7" id="KW-0863">Zinc-finger</keyword>
<sequence length="425" mass="45903">MGNSFGCSASGERLVSAARDGDLVEAKMLLEFNPCLAKYSTFGGLNSPLHFAAARAHNEIVTLLLEHGADVNSRNYCGQFVNKAADGGITALHMAALNGYFDCVQLLLDIHANVSAVTFHYGTSMDLIGAGSTPLHYAACGGNLKWLPLDVARIWGRHWLEPLLAPNSDLVVPMFPPSNYLSLPLMSVLNIARECGLQSSTTSTDESEICAVCLERPCTVAAEEFSTFFAALSLTIVHYTELAGCGHELCVRCALYLCSTSNIPAETVGPPGSIPCPLCRHGIISFVKLPSSPAKELKLSLSPLGLCTPCMRHPCNTDISTVSCRPEIRKNRVASVSPDLFCPVSCSPFPSVPIPMCNCNDDPCPSLEPQEGETTQDDSPRHSQGTSGEHDKIDEHRLSKTTCTSMFWSRRSCHREHQCNSEINA</sequence>
<keyword evidence="1" id="KW-0479">Metal-binding</keyword>
<dbReference type="Gene3D" id="1.25.40.20">
    <property type="entry name" value="Ankyrin repeat-containing domain"/>
    <property type="match status" value="1"/>
</dbReference>
<protein>
    <recommendedName>
        <fullName evidence="9">RING-type domain-containing protein</fullName>
    </recommendedName>
</protein>
<dbReference type="Pfam" id="PF13637">
    <property type="entry name" value="Ank_4"/>
    <property type="match status" value="1"/>
</dbReference>
<dbReference type="PROSITE" id="PS00518">
    <property type="entry name" value="ZF_RING_1"/>
    <property type="match status" value="1"/>
</dbReference>
<evidence type="ECO:0000256" key="1">
    <source>
        <dbReference type="ARBA" id="ARBA00022723"/>
    </source>
</evidence>
<dbReference type="SUPFAM" id="SSF57850">
    <property type="entry name" value="RING/U-box"/>
    <property type="match status" value="1"/>
</dbReference>